<proteinExistence type="inferred from homology"/>
<keyword evidence="18" id="KW-0675">Receptor</keyword>
<keyword evidence="26" id="KW-1185">Reference proteome</keyword>
<dbReference type="InterPro" id="IPR013210">
    <property type="entry name" value="LRR_N_plant-typ"/>
</dbReference>
<evidence type="ECO:0000256" key="12">
    <source>
        <dbReference type="ARBA" id="ARBA00022737"/>
    </source>
</evidence>
<name>A0A067LL57_JATCU</name>
<keyword evidence="17 23" id="KW-0472">Membrane</keyword>
<evidence type="ECO:0000256" key="23">
    <source>
        <dbReference type="SAM" id="Phobius"/>
    </source>
</evidence>
<dbReference type="InterPro" id="IPR032675">
    <property type="entry name" value="LRR_dom_sf"/>
</dbReference>
<evidence type="ECO:0000313" key="26">
    <source>
        <dbReference type="Proteomes" id="UP000027138"/>
    </source>
</evidence>
<keyword evidence="5" id="KW-1003">Cell membrane</keyword>
<organism evidence="25 26">
    <name type="scientific">Jatropha curcas</name>
    <name type="common">Barbados nut</name>
    <dbReference type="NCBI Taxonomy" id="180498"/>
    <lineage>
        <taxon>Eukaryota</taxon>
        <taxon>Viridiplantae</taxon>
        <taxon>Streptophyta</taxon>
        <taxon>Embryophyta</taxon>
        <taxon>Tracheophyta</taxon>
        <taxon>Spermatophyta</taxon>
        <taxon>Magnoliopsida</taxon>
        <taxon>eudicotyledons</taxon>
        <taxon>Gunneridae</taxon>
        <taxon>Pentapetalae</taxon>
        <taxon>rosids</taxon>
        <taxon>fabids</taxon>
        <taxon>Malpighiales</taxon>
        <taxon>Euphorbiaceae</taxon>
        <taxon>Crotonoideae</taxon>
        <taxon>Jatropheae</taxon>
        <taxon>Jatropha</taxon>
    </lineage>
</organism>
<keyword evidence="11" id="KW-0732">Signal</keyword>
<dbReference type="Pfam" id="PF08263">
    <property type="entry name" value="LRRNT_2"/>
    <property type="match status" value="1"/>
</dbReference>
<dbReference type="EC" id="2.7.11.1" evidence="4"/>
<dbReference type="Pfam" id="PF00069">
    <property type="entry name" value="Pkinase"/>
    <property type="match status" value="2"/>
</dbReference>
<dbReference type="InterPro" id="IPR003591">
    <property type="entry name" value="Leu-rich_rpt_typical-subtyp"/>
</dbReference>
<feature type="domain" description="Protein kinase" evidence="24">
    <location>
        <begin position="491"/>
        <end position="764"/>
    </location>
</feature>
<keyword evidence="14" id="KW-0418">Kinase</keyword>
<dbReference type="PANTHER" id="PTHR27008:SF547">
    <property type="entry name" value="PROTEIN KINASE DOMAIN-CONTAINING PROTEIN"/>
    <property type="match status" value="1"/>
</dbReference>
<dbReference type="InterPro" id="IPR055414">
    <property type="entry name" value="LRR_R13L4/SHOC2-like"/>
</dbReference>
<dbReference type="PROSITE" id="PS00108">
    <property type="entry name" value="PROTEIN_KINASE_ST"/>
    <property type="match status" value="2"/>
</dbReference>
<dbReference type="Gene3D" id="3.80.10.10">
    <property type="entry name" value="Ribonuclease Inhibitor"/>
    <property type="match status" value="4"/>
</dbReference>
<dbReference type="FunFam" id="1.10.510.10:FF:000358">
    <property type="entry name" value="Putative leucine-rich repeat receptor-like serine/threonine-protein kinase"/>
    <property type="match status" value="2"/>
</dbReference>
<evidence type="ECO:0000313" key="25">
    <source>
        <dbReference type="EMBL" id="KDP45094.1"/>
    </source>
</evidence>
<evidence type="ECO:0000256" key="6">
    <source>
        <dbReference type="ARBA" id="ARBA00022527"/>
    </source>
</evidence>
<dbReference type="InterPro" id="IPR000719">
    <property type="entry name" value="Prot_kinase_dom"/>
</dbReference>
<dbReference type="Proteomes" id="UP000027138">
    <property type="component" value="Unassembled WGS sequence"/>
</dbReference>
<dbReference type="SUPFAM" id="SSF52058">
    <property type="entry name" value="L domain-like"/>
    <property type="match status" value="4"/>
</dbReference>
<evidence type="ECO:0000256" key="9">
    <source>
        <dbReference type="ARBA" id="ARBA00022679"/>
    </source>
</evidence>
<keyword evidence="19" id="KW-0325">Glycoprotein</keyword>
<evidence type="ECO:0000256" key="4">
    <source>
        <dbReference type="ARBA" id="ARBA00012513"/>
    </source>
</evidence>
<keyword evidence="7" id="KW-0597">Phosphoprotein</keyword>
<dbReference type="FunFam" id="3.80.10.10:FF:000288">
    <property type="entry name" value="LRR receptor-like serine/threonine-protein kinase EFR"/>
    <property type="match status" value="1"/>
</dbReference>
<keyword evidence="9" id="KW-0808">Transferase</keyword>
<evidence type="ECO:0000256" key="13">
    <source>
        <dbReference type="ARBA" id="ARBA00022741"/>
    </source>
</evidence>
<keyword evidence="13 22" id="KW-0547">Nucleotide-binding</keyword>
<comment type="catalytic activity">
    <reaction evidence="20">
        <text>L-threonyl-[protein] + ATP = O-phospho-L-threonyl-[protein] + ADP + H(+)</text>
        <dbReference type="Rhea" id="RHEA:46608"/>
        <dbReference type="Rhea" id="RHEA-COMP:11060"/>
        <dbReference type="Rhea" id="RHEA-COMP:11605"/>
        <dbReference type="ChEBI" id="CHEBI:15378"/>
        <dbReference type="ChEBI" id="CHEBI:30013"/>
        <dbReference type="ChEBI" id="CHEBI:30616"/>
        <dbReference type="ChEBI" id="CHEBI:61977"/>
        <dbReference type="ChEBI" id="CHEBI:456216"/>
        <dbReference type="EC" id="2.7.11.1"/>
    </reaction>
</comment>
<evidence type="ECO:0000256" key="14">
    <source>
        <dbReference type="ARBA" id="ARBA00022777"/>
    </source>
</evidence>
<dbReference type="Gene3D" id="3.30.200.20">
    <property type="entry name" value="Phosphorylase Kinase, domain 1"/>
    <property type="match status" value="2"/>
</dbReference>
<protein>
    <recommendedName>
        <fullName evidence="4">non-specific serine/threonine protein kinase</fullName>
        <ecNumber evidence="4">2.7.11.1</ecNumber>
    </recommendedName>
</protein>
<dbReference type="FunFam" id="3.80.10.10:FF:000095">
    <property type="entry name" value="LRR receptor-like serine/threonine-protein kinase GSO1"/>
    <property type="match status" value="3"/>
</dbReference>
<gene>
    <name evidence="25" type="ORF">JCGZ_18536</name>
</gene>
<evidence type="ECO:0000256" key="15">
    <source>
        <dbReference type="ARBA" id="ARBA00022840"/>
    </source>
</evidence>
<evidence type="ECO:0000259" key="24">
    <source>
        <dbReference type="PROSITE" id="PS50011"/>
    </source>
</evidence>
<dbReference type="FunFam" id="3.30.200.20:FF:000432">
    <property type="entry name" value="LRR receptor-like serine/threonine-protein kinase EFR"/>
    <property type="match status" value="2"/>
</dbReference>
<evidence type="ECO:0000256" key="20">
    <source>
        <dbReference type="ARBA" id="ARBA00047899"/>
    </source>
</evidence>
<dbReference type="Pfam" id="PF00560">
    <property type="entry name" value="LRR_1"/>
    <property type="match status" value="5"/>
</dbReference>
<evidence type="ECO:0000256" key="5">
    <source>
        <dbReference type="ARBA" id="ARBA00022475"/>
    </source>
</evidence>
<evidence type="ECO:0000256" key="21">
    <source>
        <dbReference type="ARBA" id="ARBA00048679"/>
    </source>
</evidence>
<dbReference type="EMBL" id="KK914238">
    <property type="protein sequence ID" value="KDP45094.1"/>
    <property type="molecule type" value="Genomic_DNA"/>
</dbReference>
<keyword evidence="8" id="KW-0433">Leucine-rich repeat</keyword>
<accession>A0A067LL57</accession>
<evidence type="ECO:0000256" key="19">
    <source>
        <dbReference type="ARBA" id="ARBA00023180"/>
    </source>
</evidence>
<comment type="similarity">
    <text evidence="3">Belongs to the protein kinase superfamily. Ser/Thr protein kinase family.</text>
</comment>
<reference evidence="25 26" key="1">
    <citation type="journal article" date="2014" name="PLoS ONE">
        <title>Global Analysis of Gene Expression Profiles in Physic Nut (Jatropha curcas L.) Seedlings Exposed to Salt Stress.</title>
        <authorList>
            <person name="Zhang L."/>
            <person name="Zhang C."/>
            <person name="Wu P."/>
            <person name="Chen Y."/>
            <person name="Li M."/>
            <person name="Jiang H."/>
            <person name="Wu G."/>
        </authorList>
    </citation>
    <scope>NUCLEOTIDE SEQUENCE [LARGE SCALE GENOMIC DNA]</scope>
    <source>
        <strain evidence="26">cv. GZQX0401</strain>
        <tissue evidence="25">Young leaves</tissue>
    </source>
</reference>
<dbReference type="InterPro" id="IPR008271">
    <property type="entry name" value="Ser/Thr_kinase_AS"/>
</dbReference>
<feature type="transmembrane region" description="Helical" evidence="23">
    <location>
        <begin position="432"/>
        <end position="455"/>
    </location>
</feature>
<keyword evidence="12" id="KW-0677">Repeat</keyword>
<dbReference type="GO" id="GO:0005886">
    <property type="term" value="C:plasma membrane"/>
    <property type="evidence" value="ECO:0007669"/>
    <property type="project" value="UniProtKB-SubCell"/>
</dbReference>
<evidence type="ECO:0000256" key="11">
    <source>
        <dbReference type="ARBA" id="ARBA00022729"/>
    </source>
</evidence>
<evidence type="ECO:0000256" key="7">
    <source>
        <dbReference type="ARBA" id="ARBA00022553"/>
    </source>
</evidence>
<evidence type="ECO:0000256" key="3">
    <source>
        <dbReference type="ARBA" id="ARBA00008684"/>
    </source>
</evidence>
<dbReference type="PRINTS" id="PR00019">
    <property type="entry name" value="LEURICHRPT"/>
</dbReference>
<evidence type="ECO:0000256" key="8">
    <source>
        <dbReference type="ARBA" id="ARBA00022614"/>
    </source>
</evidence>
<dbReference type="PROSITE" id="PS00107">
    <property type="entry name" value="PROTEIN_KINASE_ATP"/>
    <property type="match status" value="1"/>
</dbReference>
<dbReference type="GO" id="GO:0005524">
    <property type="term" value="F:ATP binding"/>
    <property type="evidence" value="ECO:0007669"/>
    <property type="project" value="UniProtKB-UniRule"/>
</dbReference>
<comment type="subcellular location">
    <subcellularLocation>
        <location evidence="1">Cell membrane</location>
        <topology evidence="1">Single-pass membrane protein</topology>
    </subcellularLocation>
    <subcellularLocation>
        <location evidence="2">Membrane</location>
        <topology evidence="2">Single-pass type I membrane protein</topology>
    </subcellularLocation>
</comment>
<dbReference type="SMART" id="SM00220">
    <property type="entry name" value="S_TKc"/>
    <property type="match status" value="2"/>
</dbReference>
<keyword evidence="15 22" id="KW-0067">ATP-binding</keyword>
<evidence type="ECO:0000256" key="1">
    <source>
        <dbReference type="ARBA" id="ARBA00004162"/>
    </source>
</evidence>
<comment type="catalytic activity">
    <reaction evidence="21">
        <text>L-seryl-[protein] + ATP = O-phospho-L-seryl-[protein] + ADP + H(+)</text>
        <dbReference type="Rhea" id="RHEA:17989"/>
        <dbReference type="Rhea" id="RHEA-COMP:9863"/>
        <dbReference type="Rhea" id="RHEA-COMP:11604"/>
        <dbReference type="ChEBI" id="CHEBI:15378"/>
        <dbReference type="ChEBI" id="CHEBI:29999"/>
        <dbReference type="ChEBI" id="CHEBI:30616"/>
        <dbReference type="ChEBI" id="CHEBI:83421"/>
        <dbReference type="ChEBI" id="CHEBI:456216"/>
        <dbReference type="EC" id="2.7.11.1"/>
    </reaction>
</comment>
<evidence type="ECO:0000256" key="18">
    <source>
        <dbReference type="ARBA" id="ARBA00023170"/>
    </source>
</evidence>
<dbReference type="PANTHER" id="PTHR27008">
    <property type="entry name" value="OS04G0122200 PROTEIN"/>
    <property type="match status" value="1"/>
</dbReference>
<dbReference type="OrthoDB" id="676979at2759"/>
<dbReference type="InterPro" id="IPR017441">
    <property type="entry name" value="Protein_kinase_ATP_BS"/>
</dbReference>
<evidence type="ECO:0000256" key="17">
    <source>
        <dbReference type="ARBA" id="ARBA00023136"/>
    </source>
</evidence>
<dbReference type="PROSITE" id="PS50011">
    <property type="entry name" value="PROTEIN_KINASE_DOM"/>
    <property type="match status" value="2"/>
</dbReference>
<keyword evidence="10 23" id="KW-0812">Transmembrane</keyword>
<sequence>MRPDTKIEGDIPVDIGKLSKLQYLQVSRNKLTGNIPYSIGNLSNLDALSLADNKLVGKVPETIGQLQKLFFLSFRTNRLSGSIPLSFFNLSSVVTLDISENQFEGNFPSDLSISFPSIKYFVVANNSFTGKFPSSLSNASNLVELEMPVNKLTGTVPSLEKLSKLKSLSLTRNHLGTGGEADDLSFLYSLTNITSLELLAINDNNFGGILPETISNFSTELKMLSVAQNQLLGTIPSRIGNLVNLQNFDVSVNQLSGVIPGSIPPQLLSLSSLSIHLDLSENNLTGTLPMEVGNLKSLGRFSVSGNKLSGEIPSTLGSCSSIEALDMRGNIFQGHIPASLSNLKALQFLDLSHNNLTGEVPEFLARLLLLLYLNLSYNNFEGVVPSKGVFRNMSVTSIEGNNKICGGTPELYLPTCVTILPKKSGLGLRLKFLVAIIISTLWGVILVLFILPLCVSKFRQKKRRVSSILNFSEEKMLELSYGTLYKATNKFSAANLIGTDGFGSVYKGKLDMEESLIAIKVFNLMDRGALESFLAECETLRNIRHRNLVKVLTVCSSVDYHGNDFKALVYEFMANGSLEEWLHPVVGADEINVASRSLNILQRLNIAIDVACALDYLHHHCAEKPIIHCDLKPSNILLDEEMIGHIGDFGLAKFHIAPSHAEMSNQLSSIGIRGTIGYAPPEYGKGNEVSRTGDVYSYGILLLEMFTGRRPVDGTFNEGFNLHDYVKTALPEQAEEILDPSLLKEAAEEISMKNAQSGRIMEFLISIFEIGVACSVESPRERISIDKATSQLVLIRDELVKTSAWSYESTSSNIDIHEQLKVQGALLEPIGFFVAMGDDSSKSPSPSTTSPGTPVIPTTALSLNAENQLVSINSAAQAPLKLNSTNYQSWHTQCSNTSDFHALLEFKAKITHDPLSVMSSWNDTIHFCQWHGVTCNARQGRVAVLKLNSLNLAGSISPSIGNLSFLKELNLRNNYFSDEIPQEITRLKSLEKLLLTNNSICGRIPTTISNCSSLTEIELGLNQIKADIPMDIGKLSKLQYLQVFTNKLTGNIPYSVGNLSNLDALSLADNKLVGKVPETIGQLQKLFFLSFGTNRLSGSIPLSFFNLSSIVTLDISENQFEGNFPSDLGISFPSIKYFVVANNSFTGKFPSTLSNASNLVELEMTVNKLTGTVPSLEKLSKLKSLSLTRNHLGTGGEADDLSFLYSLTNITSLELLAINDNNFGGILPETISNFSTELKMLSVAQNQLLGTIPSRIGNLVNLQNFDVSVNQLSGVIPYDIGRLQNLGELGFEINKFCGHLPPSLGNLTKLVKLYAGTNNFVGKIPASLGTFKYLDYLDLSQNNLSGSIPPQLLSLSSLSIHLDLSENNLTGTLPMEVGNLKSLGRFSVSGNKLSGEIPSTLGSCSSIEALDMRGNIFQGHIPASLSNLKALQFLDLSHNNLSGEVPEFLSRLLLLVYLNLSYNNFEGVVPSKGVFRNMSVTSIEGNNKICGGKPELHLPTCVTILPKKSGLGLRLKFLVAIIISTLGGVILVLFILPLCVSKFRQKKRRVSSTLNFSEEKMLELSYGTLYKATNKFSAANLIGMGGFGSVYKGTLDMEESLIAIKVFNLMDRGALESFLAECETLRNIRHRNLVKVLTVCSSVDYHGNDFKALVYEFMANGSLEEWLHPVVGADEINVASRSLNILQRLNIAIDVACALDYLHHHCAEKPIIHCDLKPSNILLDEEMIGHIGDFGLAKFHIAPSHAEMSNQLSSIGIRGTIGYAPPEYGTGNEVSRTGDVYSYGILLLEMFTGRRPVDGTFNEGFNLHDYVKTALPEQAEEILDPSLLKEAAEEISMKNAQSGRIMEFLISIFEIGVACSAESPRERISIEKATSQLVLIRDELVKTSAWSYESTSSNIDIHEVIQLITLAAMLFLCIAINGSRCTAGA</sequence>
<dbReference type="InterPro" id="IPR011009">
    <property type="entry name" value="Kinase-like_dom_sf"/>
</dbReference>
<dbReference type="InterPro" id="IPR001611">
    <property type="entry name" value="Leu-rich_rpt"/>
</dbReference>
<dbReference type="InterPro" id="IPR051809">
    <property type="entry name" value="Plant_receptor-like_S/T_kinase"/>
</dbReference>
<feature type="binding site" evidence="22">
    <location>
        <position position="1605"/>
    </location>
    <ligand>
        <name>ATP</name>
        <dbReference type="ChEBI" id="CHEBI:30616"/>
    </ligand>
</feature>
<dbReference type="SMART" id="SM00365">
    <property type="entry name" value="LRR_SD22"/>
    <property type="match status" value="9"/>
</dbReference>
<dbReference type="GO" id="GO:0004674">
    <property type="term" value="F:protein serine/threonine kinase activity"/>
    <property type="evidence" value="ECO:0007669"/>
    <property type="project" value="UniProtKB-KW"/>
</dbReference>
<dbReference type="Gene3D" id="1.10.510.10">
    <property type="entry name" value="Transferase(Phosphotransferase) domain 1"/>
    <property type="match status" value="2"/>
</dbReference>
<dbReference type="SMART" id="SM00369">
    <property type="entry name" value="LRR_TYP"/>
    <property type="match status" value="12"/>
</dbReference>
<feature type="domain" description="Protein kinase" evidence="24">
    <location>
        <begin position="1576"/>
        <end position="1849"/>
    </location>
</feature>
<evidence type="ECO:0000256" key="10">
    <source>
        <dbReference type="ARBA" id="ARBA00022692"/>
    </source>
</evidence>
<evidence type="ECO:0000256" key="2">
    <source>
        <dbReference type="ARBA" id="ARBA00004479"/>
    </source>
</evidence>
<feature type="transmembrane region" description="Helical" evidence="23">
    <location>
        <begin position="1517"/>
        <end position="1538"/>
    </location>
</feature>
<dbReference type="Pfam" id="PF23598">
    <property type="entry name" value="LRR_14"/>
    <property type="match status" value="1"/>
</dbReference>
<keyword evidence="16 23" id="KW-1133">Transmembrane helix</keyword>
<dbReference type="SUPFAM" id="SSF56112">
    <property type="entry name" value="Protein kinase-like (PK-like)"/>
    <property type="match status" value="2"/>
</dbReference>
<evidence type="ECO:0000256" key="16">
    <source>
        <dbReference type="ARBA" id="ARBA00022989"/>
    </source>
</evidence>
<evidence type="ECO:0000256" key="22">
    <source>
        <dbReference type="PROSITE-ProRule" id="PRU10141"/>
    </source>
</evidence>
<keyword evidence="6" id="KW-0723">Serine/threonine-protein kinase</keyword>